<dbReference type="PANTHER" id="PTHR43128:SF16">
    <property type="entry name" value="L-LACTATE DEHYDROGENASE"/>
    <property type="match status" value="1"/>
</dbReference>
<dbReference type="EMBL" id="DVHE01000022">
    <property type="protein sequence ID" value="HIR50228.1"/>
    <property type="molecule type" value="Genomic_DNA"/>
</dbReference>
<organism evidence="13 14">
    <name type="scientific">Candidatus Avoscillospira avicola</name>
    <dbReference type="NCBI Taxonomy" id="2840706"/>
    <lineage>
        <taxon>Bacteria</taxon>
        <taxon>Bacillati</taxon>
        <taxon>Bacillota</taxon>
        <taxon>Clostridia</taxon>
        <taxon>Eubacteriales</taxon>
        <taxon>Oscillospiraceae</taxon>
        <taxon>Oscillospiraceae incertae sedis</taxon>
        <taxon>Candidatus Avoscillospira</taxon>
    </lineage>
</organism>
<feature type="binding site" evidence="9">
    <location>
        <position position="80"/>
    </location>
    <ligand>
        <name>substrate</name>
    </ligand>
</feature>
<feature type="active site" description="Proton acceptor" evidence="7 8">
    <location>
        <position position="173"/>
    </location>
</feature>
<feature type="binding site" evidence="7">
    <location>
        <begin position="146"/>
        <end position="149"/>
    </location>
    <ligand>
        <name>substrate</name>
    </ligand>
</feature>
<evidence type="ECO:0000256" key="4">
    <source>
        <dbReference type="ARBA" id="ARBA00023002"/>
    </source>
</evidence>
<comment type="pathway">
    <text evidence="1 7">Fermentation; pyruvate fermentation to lactate; (S)-lactate from pyruvate: step 1/1.</text>
</comment>
<protein>
    <recommendedName>
        <fullName evidence="3 7">L-lactate dehydrogenase</fullName>
        <shortName evidence="7">L-LDH</shortName>
        <ecNumber evidence="3 7">1.1.1.27</ecNumber>
    </recommendedName>
</protein>
<dbReference type="GO" id="GO:0006089">
    <property type="term" value="P:lactate metabolic process"/>
    <property type="evidence" value="ECO:0007669"/>
    <property type="project" value="TreeGrafter"/>
</dbReference>
<feature type="domain" description="Lactate/malate dehydrogenase N-terminal" evidence="11">
    <location>
        <begin position="3"/>
        <end position="140"/>
    </location>
</feature>
<dbReference type="Proteomes" id="UP000824239">
    <property type="component" value="Unassembled WGS sequence"/>
</dbReference>
<evidence type="ECO:0000313" key="13">
    <source>
        <dbReference type="EMBL" id="HIR50228.1"/>
    </source>
</evidence>
<dbReference type="Gene3D" id="3.90.110.10">
    <property type="entry name" value="Lactate dehydrogenase/glycoside hydrolase, family 4, C-terminal"/>
    <property type="match status" value="1"/>
</dbReference>
<dbReference type="FunFam" id="3.40.50.720:FF:000018">
    <property type="entry name" value="Malate dehydrogenase"/>
    <property type="match status" value="1"/>
</dbReference>
<dbReference type="InterPro" id="IPR022383">
    <property type="entry name" value="Lactate/malate_DH_C"/>
</dbReference>
<evidence type="ECO:0000256" key="2">
    <source>
        <dbReference type="ARBA" id="ARBA00006054"/>
    </source>
</evidence>
<dbReference type="EC" id="1.1.1.27" evidence="3 7"/>
<comment type="caution">
    <text evidence="13">The sequence shown here is derived from an EMBL/GenBank/DDBJ whole genome shotgun (WGS) entry which is preliminary data.</text>
</comment>
<comment type="function">
    <text evidence="7">Catalyzes the conversion of lactate to pyruvate.</text>
</comment>
<comment type="similarity">
    <text evidence="2 7">Belongs to the LDH/MDH superfamily. LDH family.</text>
</comment>
<keyword evidence="5 7" id="KW-0520">NAD</keyword>
<feature type="binding site" evidence="7 9">
    <location>
        <position position="86"/>
    </location>
    <ligand>
        <name>substrate</name>
    </ligand>
</feature>
<feature type="binding site" evidence="10">
    <location>
        <begin position="8"/>
        <end position="13"/>
    </location>
    <ligand>
        <name>NAD(+)</name>
        <dbReference type="ChEBI" id="CHEBI:57540"/>
    </ligand>
</feature>
<evidence type="ECO:0000256" key="6">
    <source>
        <dbReference type="ARBA" id="ARBA00049258"/>
    </source>
</evidence>
<gene>
    <name evidence="7" type="primary">ldh</name>
    <name evidence="13" type="ORF">IAA53_02915</name>
</gene>
<dbReference type="InterPro" id="IPR001557">
    <property type="entry name" value="L-lactate/malate_DH"/>
</dbReference>
<evidence type="ECO:0000256" key="9">
    <source>
        <dbReference type="PIRSR" id="PIRSR000102-2"/>
    </source>
</evidence>
<feature type="binding site" evidence="7 10">
    <location>
        <begin position="116"/>
        <end position="118"/>
    </location>
    <ligand>
        <name>NAD(+)</name>
        <dbReference type="ChEBI" id="CHEBI:57540"/>
    </ligand>
</feature>
<keyword evidence="7" id="KW-0963">Cytoplasm</keyword>
<feature type="binding site" evidence="7">
    <location>
        <position position="63"/>
    </location>
    <ligand>
        <name>NAD(+)</name>
        <dbReference type="ChEBI" id="CHEBI:57540"/>
    </ligand>
</feature>
<evidence type="ECO:0000256" key="3">
    <source>
        <dbReference type="ARBA" id="ARBA00012967"/>
    </source>
</evidence>
<dbReference type="Pfam" id="PF00056">
    <property type="entry name" value="Ldh_1_N"/>
    <property type="match status" value="1"/>
</dbReference>
<feature type="binding site" evidence="7">
    <location>
        <position position="12"/>
    </location>
    <ligand>
        <name>NAD(+)</name>
        <dbReference type="ChEBI" id="CHEBI:57540"/>
    </ligand>
</feature>
<feature type="domain" description="Lactate/malate dehydrogenase C-terminal" evidence="12">
    <location>
        <begin position="143"/>
        <end position="314"/>
    </location>
</feature>
<keyword evidence="4 7" id="KW-0560">Oxidoreductase</keyword>
<dbReference type="GO" id="GO:0005737">
    <property type="term" value="C:cytoplasm"/>
    <property type="evidence" value="ECO:0007669"/>
    <property type="project" value="UniProtKB-SubCell"/>
</dbReference>
<dbReference type="PANTHER" id="PTHR43128">
    <property type="entry name" value="L-2-HYDROXYCARBOXYLATE DEHYDROGENASE (NAD(P)(+))"/>
    <property type="match status" value="1"/>
</dbReference>
<dbReference type="NCBIfam" id="TIGR01771">
    <property type="entry name" value="L-LDH-NAD"/>
    <property type="match status" value="1"/>
</dbReference>
<feature type="binding site" evidence="10">
    <location>
        <position position="93"/>
    </location>
    <ligand>
        <name>NAD(+)</name>
        <dbReference type="ChEBI" id="CHEBI:57540"/>
    </ligand>
</feature>
<feature type="binding site" evidence="7">
    <location>
        <begin position="77"/>
        <end position="78"/>
    </location>
    <ligand>
        <name>NAD(+)</name>
        <dbReference type="ChEBI" id="CHEBI:57540"/>
    </ligand>
</feature>
<sequence>MSKITVIGAGSVGAAIANDLTIQGIASEIVLVDINTQKARGEALDIYQGAHFGTPTIVRPGDYSDADGSDVVIITSGLPRKPGQTRLELAQSNVNIIKQIAPQIVAHAPNAIYIIVSNPVDVLTYVFHKVSGLPENQIIGSGTILDTSRLQAQLARQFHVSPKNVHAHVYGEHGDSSFVPWSLAHISNNHIDYYATHSPDSERIHWTGDEAAREEVEEYVRTSGAQVIKDKGATFFAVAMSVCHICKCIFSGAGTALTVSTMMHGEYGIEDVCLSVLTIVDRNGVRGKIMNALTEDEVAKLHNSANRLKEVISNIE</sequence>
<dbReference type="NCBIfam" id="NF000824">
    <property type="entry name" value="PRK00066.1"/>
    <property type="match status" value="1"/>
</dbReference>
<reference evidence="13" key="2">
    <citation type="journal article" date="2021" name="PeerJ">
        <title>Extensive microbial diversity within the chicken gut microbiome revealed by metagenomics and culture.</title>
        <authorList>
            <person name="Gilroy R."/>
            <person name="Ravi A."/>
            <person name="Getino M."/>
            <person name="Pursley I."/>
            <person name="Horton D.L."/>
            <person name="Alikhan N.F."/>
            <person name="Baker D."/>
            <person name="Gharbi K."/>
            <person name="Hall N."/>
            <person name="Watson M."/>
            <person name="Adriaenssens E.M."/>
            <person name="Foster-Nyarko E."/>
            <person name="Jarju S."/>
            <person name="Secka A."/>
            <person name="Antonio M."/>
            <person name="Oren A."/>
            <person name="Chaudhuri R.R."/>
            <person name="La Ragione R."/>
            <person name="Hildebrand F."/>
            <person name="Pallen M.J."/>
        </authorList>
    </citation>
    <scope>NUCLEOTIDE SEQUENCE</scope>
    <source>
        <strain evidence="13">ChiBcec15-4380</strain>
    </source>
</reference>
<dbReference type="GO" id="GO:0004459">
    <property type="term" value="F:L-lactate dehydrogenase (NAD+) activity"/>
    <property type="evidence" value="ECO:0007669"/>
    <property type="project" value="UniProtKB-UniRule"/>
</dbReference>
<dbReference type="PRINTS" id="PR00086">
    <property type="entry name" value="LLDHDRGNASE"/>
</dbReference>
<feature type="binding site" evidence="7">
    <location>
        <begin position="118"/>
        <end position="121"/>
    </location>
    <ligand>
        <name>substrate</name>
    </ligand>
</feature>
<proteinExistence type="inferred from homology"/>
<dbReference type="GO" id="GO:0006096">
    <property type="term" value="P:glycolytic process"/>
    <property type="evidence" value="ECO:0007669"/>
    <property type="project" value="UniProtKB-UniRule"/>
</dbReference>
<reference evidence="13" key="1">
    <citation type="submission" date="2020-10" db="EMBL/GenBank/DDBJ databases">
        <authorList>
            <person name="Gilroy R."/>
        </authorList>
    </citation>
    <scope>NUCLEOTIDE SEQUENCE</scope>
    <source>
        <strain evidence="13">ChiBcec15-4380</strain>
    </source>
</reference>
<comment type="subunit">
    <text evidence="7">Homotetramer.</text>
</comment>
<feature type="binding site" evidence="7">
    <location>
        <position position="38"/>
    </location>
    <ligand>
        <name>NAD(+)</name>
        <dbReference type="ChEBI" id="CHEBI:57540"/>
    </ligand>
</feature>
<feature type="binding site" evidence="9">
    <location>
        <position position="149"/>
    </location>
    <ligand>
        <name>substrate</name>
    </ligand>
</feature>
<comment type="subcellular location">
    <subcellularLocation>
        <location evidence="7">Cytoplasm</location>
    </subcellularLocation>
</comment>
<dbReference type="Gene3D" id="3.40.50.720">
    <property type="entry name" value="NAD(P)-binding Rossmann-like Domain"/>
    <property type="match status" value="1"/>
</dbReference>
<feature type="binding site" evidence="7">
    <location>
        <position position="234"/>
    </location>
    <ligand>
        <name>substrate</name>
    </ligand>
</feature>
<dbReference type="AlphaFoldDB" id="A0A9D1IW65"/>
<feature type="binding site" evidence="9">
    <location>
        <position position="118"/>
    </location>
    <ligand>
        <name>substrate</name>
    </ligand>
</feature>
<feature type="binding site" evidence="7">
    <location>
        <position position="141"/>
    </location>
    <ligand>
        <name>NAD(+)</name>
        <dbReference type="ChEBI" id="CHEBI:57540"/>
    </ligand>
</feature>
<dbReference type="Pfam" id="PF02866">
    <property type="entry name" value="Ldh_1_C"/>
    <property type="match status" value="1"/>
</dbReference>
<name>A0A9D1IW65_9FIRM</name>
<dbReference type="InterPro" id="IPR015955">
    <property type="entry name" value="Lactate_DH/Glyco_Ohase_4_C"/>
</dbReference>
<comment type="caution">
    <text evidence="7">Lacks conserved residue(s) required for the propagation of feature annotation.</text>
</comment>
<dbReference type="HAMAP" id="MF_00488">
    <property type="entry name" value="Lactate_dehydrog"/>
    <property type="match status" value="1"/>
</dbReference>
<dbReference type="InterPro" id="IPR001236">
    <property type="entry name" value="Lactate/malate_DH_N"/>
</dbReference>
<evidence type="ECO:0000256" key="7">
    <source>
        <dbReference type="HAMAP-Rule" id="MF_00488"/>
    </source>
</evidence>
<evidence type="ECO:0000259" key="11">
    <source>
        <dbReference type="Pfam" id="PF00056"/>
    </source>
</evidence>
<evidence type="ECO:0000256" key="1">
    <source>
        <dbReference type="ARBA" id="ARBA00004843"/>
    </source>
</evidence>
<evidence type="ECO:0000313" key="14">
    <source>
        <dbReference type="Proteomes" id="UP000824239"/>
    </source>
</evidence>
<dbReference type="InterPro" id="IPR036291">
    <property type="entry name" value="NAD(P)-bd_dom_sf"/>
</dbReference>
<comment type="catalytic activity">
    <reaction evidence="6 7">
        <text>(S)-lactate + NAD(+) = pyruvate + NADH + H(+)</text>
        <dbReference type="Rhea" id="RHEA:23444"/>
        <dbReference type="ChEBI" id="CHEBI:15361"/>
        <dbReference type="ChEBI" id="CHEBI:15378"/>
        <dbReference type="ChEBI" id="CHEBI:16651"/>
        <dbReference type="ChEBI" id="CHEBI:57540"/>
        <dbReference type="ChEBI" id="CHEBI:57945"/>
        <dbReference type="EC" id="1.1.1.27"/>
    </reaction>
</comment>
<dbReference type="SUPFAM" id="SSF56327">
    <property type="entry name" value="LDH C-terminal domain-like"/>
    <property type="match status" value="1"/>
</dbReference>
<evidence type="ECO:0000259" key="12">
    <source>
        <dbReference type="Pfam" id="PF02866"/>
    </source>
</evidence>
<feature type="binding site" evidence="7 10">
    <location>
        <position position="33"/>
    </location>
    <ligand>
        <name>NAD(+)</name>
        <dbReference type="ChEBI" id="CHEBI:57540"/>
    </ligand>
</feature>
<dbReference type="SUPFAM" id="SSF51735">
    <property type="entry name" value="NAD(P)-binding Rossmann-fold domains"/>
    <property type="match status" value="1"/>
</dbReference>
<evidence type="ECO:0000256" key="8">
    <source>
        <dbReference type="PIRSR" id="PIRSR000102-1"/>
    </source>
</evidence>
<evidence type="ECO:0000256" key="10">
    <source>
        <dbReference type="PIRSR" id="PIRSR000102-3"/>
    </source>
</evidence>
<dbReference type="InterPro" id="IPR011304">
    <property type="entry name" value="L-lactate_DH"/>
</dbReference>
<accession>A0A9D1IW65</accession>
<evidence type="ECO:0000256" key="5">
    <source>
        <dbReference type="ARBA" id="ARBA00023027"/>
    </source>
</evidence>
<dbReference type="PIRSF" id="PIRSF000102">
    <property type="entry name" value="Lac_mal_DH"/>
    <property type="match status" value="1"/>
</dbReference>